<comment type="caution">
    <text evidence="5">The sequence shown here is derived from an EMBL/GenBank/DDBJ whole genome shotgun (WGS) entry which is preliminary data.</text>
</comment>
<dbReference type="Gene3D" id="2.60.40.1180">
    <property type="entry name" value="Golgi alpha-mannosidase II"/>
    <property type="match status" value="1"/>
</dbReference>
<evidence type="ECO:0000256" key="1">
    <source>
        <dbReference type="ARBA" id="ARBA00007806"/>
    </source>
</evidence>
<reference evidence="5 6" key="1">
    <citation type="submission" date="2020-04" db="EMBL/GenBank/DDBJ databases">
        <authorList>
            <person name="Liu A."/>
        </authorList>
    </citation>
    <scope>NUCLEOTIDE SEQUENCE [LARGE SCALE GENOMIC DNA]</scope>
    <source>
        <strain evidence="5 6">RZ02</strain>
    </source>
</reference>
<dbReference type="GO" id="GO:0030246">
    <property type="term" value="F:carbohydrate binding"/>
    <property type="evidence" value="ECO:0007669"/>
    <property type="project" value="InterPro"/>
</dbReference>
<dbReference type="EMBL" id="JABCRE010000004">
    <property type="protein sequence ID" value="NMW32970.1"/>
    <property type="molecule type" value="Genomic_DNA"/>
</dbReference>
<dbReference type="InterPro" id="IPR048395">
    <property type="entry name" value="Glyco_hydro_31_C"/>
</dbReference>
<dbReference type="InterPro" id="IPR017853">
    <property type="entry name" value="GH"/>
</dbReference>
<dbReference type="Pfam" id="PF01055">
    <property type="entry name" value="Glyco_hydro_31_2nd"/>
    <property type="match status" value="1"/>
</dbReference>
<dbReference type="InterPro" id="IPR052990">
    <property type="entry name" value="Sulfoquinovosidase_GH31"/>
</dbReference>
<dbReference type="InterPro" id="IPR044112">
    <property type="entry name" value="YihQ_TIM-like"/>
</dbReference>
<gene>
    <name evidence="5" type="ORF">HKD42_12945</name>
</gene>
<dbReference type="Gene3D" id="3.20.20.80">
    <property type="entry name" value="Glycosidases"/>
    <property type="match status" value="1"/>
</dbReference>
<evidence type="ECO:0000256" key="2">
    <source>
        <dbReference type="RuleBase" id="RU361185"/>
    </source>
</evidence>
<dbReference type="SUPFAM" id="SSF51445">
    <property type="entry name" value="(Trans)glycosidases"/>
    <property type="match status" value="1"/>
</dbReference>
<dbReference type="InterPro" id="IPR013780">
    <property type="entry name" value="Glyco_hydro_b"/>
</dbReference>
<keyword evidence="2 5" id="KW-0378">Hydrolase</keyword>
<dbReference type="CDD" id="cd06594">
    <property type="entry name" value="GH31_glucosidase_YihQ"/>
    <property type="match status" value="1"/>
</dbReference>
<evidence type="ECO:0000259" key="4">
    <source>
        <dbReference type="Pfam" id="PF21365"/>
    </source>
</evidence>
<feature type="domain" description="Glycosyl hydrolase family 31 C-terminal" evidence="4">
    <location>
        <begin position="572"/>
        <end position="657"/>
    </location>
</feature>
<dbReference type="Gene3D" id="2.60.40.1760">
    <property type="entry name" value="glycosyl hydrolase (family 31)"/>
    <property type="match status" value="1"/>
</dbReference>
<accession>A0A848QQJ8</accession>
<evidence type="ECO:0000313" key="6">
    <source>
        <dbReference type="Proteomes" id="UP000561181"/>
    </source>
</evidence>
<dbReference type="AlphaFoldDB" id="A0A848QQJ8"/>
<dbReference type="GO" id="GO:0004558">
    <property type="term" value="F:alpha-1,4-glucosidase activity"/>
    <property type="evidence" value="ECO:0007669"/>
    <property type="project" value="UniProtKB-EC"/>
</dbReference>
<sequence length="673" mass="74908">MAACSLIRCVSRADGFDLLIGDTLIIAHRLDRPAFTVGHGTPDIGSDRGHFDLSDTATWRTDLNHADIRDDLIHLAPNAQSDAMLTLRINGNHIEFTSAGETINRVWTRCEAERDEYIWGGGEQMSYLNLRGRTFPFWTGEPGVGRDPLAAPQNSASTPAHVGDYWTTYYPQPTFLSSRNYALHLDSSAYAAFDFTAQDRHIVEVWEVPAKIELFNAPDLPELVGQLAHRFGKQPQLPDWAISGAIIGLKDGMNSLERLDAIMAAGVHVSGLWCEDWVGVRETSFGRRLFWDWQADEKRYPNLSGTIAQLTRRDIRFLGYVNPYLAIDGPLFSVAADAGYLVLRPDHDQPYLVDFGEFTCGMIDLTNPAACDWFINRVLTQEMLDIGMSGWMADFGEYLPADARLWDGSDPLLAHNRWPVLWAKINAEAVHRAGKTGDATFFMRAGHSGVGQHCPLLWAGDQSVDFSRHDGIGTAITAALSAGLVGNAYHHSDVGGYTSLDGRTRSAELIMRWAELAAFTPVMRTHEGNRPDDNLQIDSAEEILSHFAYMSKVHAALSPYIRSLFEEAAQSGLPVQRPVFLHYQHDPNCFDLQFHYLFGRDVLVVPVIEEHAREWPVYLPEGDDWLHLWSGQPYAGGNWLTIDAPLGAPPVFYRAGSTFAALFKSLSNTGNFA</sequence>
<dbReference type="PANTHER" id="PTHR46959">
    <property type="entry name" value="SULFOQUINOVOSIDASE"/>
    <property type="match status" value="1"/>
</dbReference>
<dbReference type="CDD" id="cd14752">
    <property type="entry name" value="GH31_N"/>
    <property type="match status" value="1"/>
</dbReference>
<comment type="similarity">
    <text evidence="1 2">Belongs to the glycosyl hydrolase 31 family.</text>
</comment>
<dbReference type="InterPro" id="IPR011013">
    <property type="entry name" value="Gal_mutarotase_sf_dom"/>
</dbReference>
<keyword evidence="6" id="KW-1185">Reference proteome</keyword>
<dbReference type="GO" id="GO:0005975">
    <property type="term" value="P:carbohydrate metabolic process"/>
    <property type="evidence" value="ECO:0007669"/>
    <property type="project" value="InterPro"/>
</dbReference>
<proteinExistence type="inferred from homology"/>
<dbReference type="Proteomes" id="UP000561181">
    <property type="component" value="Unassembled WGS sequence"/>
</dbReference>
<dbReference type="EC" id="3.2.1.20" evidence="5"/>
<dbReference type="InterPro" id="IPR000322">
    <property type="entry name" value="Glyco_hydro_31_TIM"/>
</dbReference>
<evidence type="ECO:0000313" key="5">
    <source>
        <dbReference type="EMBL" id="NMW32970.1"/>
    </source>
</evidence>
<organism evidence="5 6">
    <name type="scientific">Pontixanthobacter rizhaonensis</name>
    <dbReference type="NCBI Taxonomy" id="2730337"/>
    <lineage>
        <taxon>Bacteria</taxon>
        <taxon>Pseudomonadati</taxon>
        <taxon>Pseudomonadota</taxon>
        <taxon>Alphaproteobacteria</taxon>
        <taxon>Sphingomonadales</taxon>
        <taxon>Erythrobacteraceae</taxon>
        <taxon>Pontixanthobacter</taxon>
    </lineage>
</organism>
<dbReference type="NCBIfam" id="NF007746">
    <property type="entry name" value="PRK10426.1"/>
    <property type="match status" value="1"/>
</dbReference>
<dbReference type="Pfam" id="PF21365">
    <property type="entry name" value="Glyco_hydro_31_3rd"/>
    <property type="match status" value="1"/>
</dbReference>
<keyword evidence="2 5" id="KW-0326">Glycosidase</keyword>
<dbReference type="PANTHER" id="PTHR46959:SF2">
    <property type="entry name" value="SULFOQUINOVOSIDASE"/>
    <property type="match status" value="1"/>
</dbReference>
<dbReference type="SUPFAM" id="SSF51011">
    <property type="entry name" value="Glycosyl hydrolase domain"/>
    <property type="match status" value="1"/>
</dbReference>
<dbReference type="SUPFAM" id="SSF74650">
    <property type="entry name" value="Galactose mutarotase-like"/>
    <property type="match status" value="1"/>
</dbReference>
<feature type="domain" description="Glycoside hydrolase family 31 TIM barrel" evidence="3">
    <location>
        <begin position="262"/>
        <end position="562"/>
    </location>
</feature>
<evidence type="ECO:0000259" key="3">
    <source>
        <dbReference type="Pfam" id="PF01055"/>
    </source>
</evidence>
<name>A0A848QQJ8_9SPHN</name>
<protein>
    <submittedName>
        <fullName evidence="5">Alpha-glucosidase</fullName>
        <ecNumber evidence="5">3.2.1.20</ecNumber>
    </submittedName>
</protein>